<dbReference type="InterPro" id="IPR001179">
    <property type="entry name" value="PPIase_FKBP_dom"/>
</dbReference>
<sequence>MSLQEWPHTAAVSVTIVNLFRVSPSVTLAACTASFAMALAACGSDTEANSAPADPPSTASGCPTAAPQAGGTPEWTLAGTTGNVAVIGSTDAAAPAITVTAPFSVAETQVHTLQAGSGPIVGDLATVSVCYMGVNGRDGSVFDSSYTRGTPAQFPLGGVVPGFKKAIAGQRVGSTVAVAMTSADGYPAGQPSAGIRAGDTLVFAIKVLNATN</sequence>
<feature type="domain" description="PPIase FKBP-type" evidence="7">
    <location>
        <begin position="124"/>
        <end position="211"/>
    </location>
</feature>
<gene>
    <name evidence="8" type="primary">fklB</name>
    <name evidence="8" type="ORF">ERS075579_00808</name>
</gene>
<dbReference type="PANTHER" id="PTHR10516:SF443">
    <property type="entry name" value="FK506-BINDING PROTEIN 59-RELATED"/>
    <property type="match status" value="1"/>
</dbReference>
<evidence type="ECO:0000313" key="8">
    <source>
        <dbReference type="EMBL" id="CPV36638.1"/>
    </source>
</evidence>
<dbReference type="AlphaFoldDB" id="A0A0U0ZHI1"/>
<feature type="region of interest" description="Disordered" evidence="6">
    <location>
        <begin position="46"/>
        <end position="73"/>
    </location>
</feature>
<dbReference type="Proteomes" id="UP000045782">
    <property type="component" value="Unassembled WGS sequence"/>
</dbReference>
<evidence type="ECO:0000256" key="1">
    <source>
        <dbReference type="ARBA" id="ARBA00000971"/>
    </source>
</evidence>
<dbReference type="GO" id="GO:0003755">
    <property type="term" value="F:peptidyl-prolyl cis-trans isomerase activity"/>
    <property type="evidence" value="ECO:0007669"/>
    <property type="project" value="UniProtKB-UniRule"/>
</dbReference>
<evidence type="ECO:0000256" key="3">
    <source>
        <dbReference type="ARBA" id="ARBA00023235"/>
    </source>
</evidence>
<evidence type="ECO:0000313" key="9">
    <source>
        <dbReference type="Proteomes" id="UP000045782"/>
    </source>
</evidence>
<evidence type="ECO:0000256" key="6">
    <source>
        <dbReference type="SAM" id="MobiDB-lite"/>
    </source>
</evidence>
<dbReference type="Pfam" id="PF00254">
    <property type="entry name" value="FKBP_C"/>
    <property type="match status" value="1"/>
</dbReference>
<dbReference type="PROSITE" id="PS50059">
    <property type="entry name" value="FKBP_PPIASE"/>
    <property type="match status" value="1"/>
</dbReference>
<evidence type="ECO:0000256" key="5">
    <source>
        <dbReference type="RuleBase" id="RU003915"/>
    </source>
</evidence>
<comment type="similarity">
    <text evidence="5">Belongs to the FKBP-type PPIase family.</text>
</comment>
<organism evidence="8 9">
    <name type="scientific">Mycobacteroides abscessus</name>
    <dbReference type="NCBI Taxonomy" id="36809"/>
    <lineage>
        <taxon>Bacteria</taxon>
        <taxon>Bacillati</taxon>
        <taxon>Actinomycetota</taxon>
        <taxon>Actinomycetes</taxon>
        <taxon>Mycobacteriales</taxon>
        <taxon>Mycobacteriaceae</taxon>
        <taxon>Mycobacteroides</taxon>
    </lineage>
</organism>
<dbReference type="InterPro" id="IPR050689">
    <property type="entry name" value="FKBP-type_PPIase"/>
</dbReference>
<evidence type="ECO:0000256" key="4">
    <source>
        <dbReference type="PROSITE-ProRule" id="PRU00277"/>
    </source>
</evidence>
<protein>
    <recommendedName>
        <fullName evidence="5">Peptidyl-prolyl cis-trans isomerase</fullName>
        <ecNumber evidence="5">5.2.1.8</ecNumber>
    </recommendedName>
</protein>
<evidence type="ECO:0000259" key="7">
    <source>
        <dbReference type="PROSITE" id="PS50059"/>
    </source>
</evidence>
<dbReference type="InterPro" id="IPR046357">
    <property type="entry name" value="PPIase_dom_sf"/>
</dbReference>
<accession>A0A0U0ZHI1</accession>
<name>A0A0U0ZHI1_9MYCO</name>
<dbReference type="SUPFAM" id="SSF54534">
    <property type="entry name" value="FKBP-like"/>
    <property type="match status" value="1"/>
</dbReference>
<evidence type="ECO:0000256" key="2">
    <source>
        <dbReference type="ARBA" id="ARBA00023110"/>
    </source>
</evidence>
<comment type="catalytic activity">
    <reaction evidence="1 4 5">
        <text>[protein]-peptidylproline (omega=180) = [protein]-peptidylproline (omega=0)</text>
        <dbReference type="Rhea" id="RHEA:16237"/>
        <dbReference type="Rhea" id="RHEA-COMP:10747"/>
        <dbReference type="Rhea" id="RHEA-COMP:10748"/>
        <dbReference type="ChEBI" id="CHEBI:83833"/>
        <dbReference type="ChEBI" id="CHEBI:83834"/>
        <dbReference type="EC" id="5.2.1.8"/>
    </reaction>
</comment>
<dbReference type="Gene3D" id="3.10.50.40">
    <property type="match status" value="1"/>
</dbReference>
<keyword evidence="2 4" id="KW-0697">Rotamase</keyword>
<proteinExistence type="inferred from homology"/>
<keyword evidence="3 4" id="KW-0413">Isomerase</keyword>
<dbReference type="PANTHER" id="PTHR10516">
    <property type="entry name" value="PEPTIDYL-PROLYL CIS-TRANS ISOMERASE"/>
    <property type="match status" value="1"/>
</dbReference>
<dbReference type="EC" id="5.2.1.8" evidence="5"/>
<reference evidence="8 9" key="1">
    <citation type="submission" date="2015-03" db="EMBL/GenBank/DDBJ databases">
        <authorList>
            <person name="Murphy D."/>
        </authorList>
    </citation>
    <scope>NUCLEOTIDE SEQUENCE [LARGE SCALE GENOMIC DNA]</scope>
    <source>
        <strain evidence="8 9">PAP088</strain>
    </source>
</reference>
<dbReference type="EMBL" id="CSWP01000001">
    <property type="protein sequence ID" value="CPV36638.1"/>
    <property type="molecule type" value="Genomic_DNA"/>
</dbReference>